<organism evidence="1 2">
    <name type="scientific">Cladophialophora chaetospira</name>
    <dbReference type="NCBI Taxonomy" id="386627"/>
    <lineage>
        <taxon>Eukaryota</taxon>
        <taxon>Fungi</taxon>
        <taxon>Dikarya</taxon>
        <taxon>Ascomycota</taxon>
        <taxon>Pezizomycotina</taxon>
        <taxon>Eurotiomycetes</taxon>
        <taxon>Chaetothyriomycetidae</taxon>
        <taxon>Chaetothyriales</taxon>
        <taxon>Herpotrichiellaceae</taxon>
        <taxon>Cladophialophora</taxon>
    </lineage>
</organism>
<dbReference type="PANTHER" id="PTHR38115:SF1">
    <property type="entry name" value="LIPOCALIN-LIKE DOMAIN-CONTAINING PROTEIN"/>
    <property type="match status" value="1"/>
</dbReference>
<dbReference type="AlphaFoldDB" id="A0AA39CHM6"/>
<dbReference type="PANTHER" id="PTHR38115">
    <property type="entry name" value="LIPOCALIN-LIKE DOMAIN-CONTAINING PROTEIN"/>
    <property type="match status" value="1"/>
</dbReference>
<protein>
    <submittedName>
        <fullName evidence="1">Uncharacterized protein</fullName>
    </submittedName>
</protein>
<proteinExistence type="predicted"/>
<evidence type="ECO:0000313" key="1">
    <source>
        <dbReference type="EMBL" id="KAJ9608625.1"/>
    </source>
</evidence>
<keyword evidence="2" id="KW-1185">Reference proteome</keyword>
<gene>
    <name evidence="1" type="ORF">H2200_006396</name>
</gene>
<dbReference type="Proteomes" id="UP001172673">
    <property type="component" value="Unassembled WGS sequence"/>
</dbReference>
<dbReference type="InterPro" id="IPR053037">
    <property type="entry name" value="Pericyclase_pydY-like"/>
</dbReference>
<comment type="caution">
    <text evidence="1">The sequence shown here is derived from an EMBL/GenBank/DDBJ whole genome shotgun (WGS) entry which is preliminary data.</text>
</comment>
<sequence length="210" mass="23934">MAAPPEITCTNLSGKFVMNKSLSDDIDSMLALQGLSWLTRTAISLATVVLTIKEYKKDNLYHIDITSVASGLSTTQENRTLDWTEREHSDRIFGKCRGKSRFWKTGEYKMEGPGSQEDATFLQAHKLKNGQDSKFLDDEHVQSYVKNIDSPAGWEAEMAWGFEDIKGDRRYTRRIVVWKNGEFRRARVVYDYKGAADKQDNDDGLAYGEE</sequence>
<name>A0AA39CHM6_9EURO</name>
<dbReference type="EMBL" id="JAPDRK010000009">
    <property type="protein sequence ID" value="KAJ9608625.1"/>
    <property type="molecule type" value="Genomic_DNA"/>
</dbReference>
<evidence type="ECO:0000313" key="2">
    <source>
        <dbReference type="Proteomes" id="UP001172673"/>
    </source>
</evidence>
<reference evidence="1" key="1">
    <citation type="submission" date="2022-10" db="EMBL/GenBank/DDBJ databases">
        <title>Culturing micro-colonial fungi from biological soil crusts in the Mojave desert and describing Neophaeococcomyces mojavensis, and introducing the new genera and species Taxawa tesnikishii.</title>
        <authorList>
            <person name="Kurbessoian T."/>
            <person name="Stajich J.E."/>
        </authorList>
    </citation>
    <scope>NUCLEOTIDE SEQUENCE</scope>
    <source>
        <strain evidence="1">TK_41</strain>
    </source>
</reference>
<accession>A0AA39CHM6</accession>